<accession>A0A0S1SMG0</accession>
<dbReference type="STRING" id="1735162.PeribacterB2_0645"/>
<accession>A0A0S1SI77</accession>
<dbReference type="SUPFAM" id="SSF53756">
    <property type="entry name" value="UDP-Glycosyltransferase/glycogen phosphorylase"/>
    <property type="match status" value="1"/>
</dbReference>
<dbReference type="Pfam" id="PF00534">
    <property type="entry name" value="Glycos_transf_1"/>
    <property type="match status" value="1"/>
</dbReference>
<dbReference type="Proteomes" id="UP000069135">
    <property type="component" value="Chromosome"/>
</dbReference>
<dbReference type="AlphaFoldDB" id="A0A0S1SI94"/>
<organism evidence="2 3">
    <name type="scientific">Candidatus Peribacter riflensis</name>
    <dbReference type="NCBI Taxonomy" id="1735162"/>
    <lineage>
        <taxon>Bacteria</taxon>
        <taxon>Candidatus Peregrinibacteriota</taxon>
        <taxon>Candidatus Peribacteria</taxon>
        <taxon>Candidatus Peribacterales</taxon>
        <taxon>Candidatus Peribacteraceae</taxon>
        <taxon>Candidatus Peribacter</taxon>
    </lineage>
</organism>
<dbReference type="PANTHER" id="PTHR45947">
    <property type="entry name" value="SULFOQUINOVOSYL TRANSFERASE SQD2"/>
    <property type="match status" value="1"/>
</dbReference>
<name>A0A0S1SI94_9BACT</name>
<proteinExistence type="predicted"/>
<dbReference type="KEGG" id="prf:PeribacterA2_0645"/>
<dbReference type="Gene3D" id="3.40.50.2000">
    <property type="entry name" value="Glycogen Phosphorylase B"/>
    <property type="match status" value="1"/>
</dbReference>
<accession>A0A0S1SWF2</accession>
<dbReference type="GO" id="GO:0016757">
    <property type="term" value="F:glycosyltransferase activity"/>
    <property type="evidence" value="ECO:0007669"/>
    <property type="project" value="InterPro"/>
</dbReference>
<keyword evidence="2" id="KW-0808">Transferase</keyword>
<feature type="domain" description="Glycosyl transferase family 1" evidence="1">
    <location>
        <begin position="221"/>
        <end position="369"/>
    </location>
</feature>
<reference evidence="2 3" key="2">
    <citation type="journal article" date="2016" name="PeerJ">
        <title>Analysis of five complete genome sequences for members of the class Peribacteria in the recently recognized Peregrinibacteria bacterial phylum.</title>
        <authorList>
            <person name="Anantharaman K."/>
            <person name="Brown C.T."/>
            <person name="Burstein D."/>
            <person name="Castelle C.J."/>
            <person name="Probst A.J."/>
            <person name="Thomas B.C."/>
            <person name="Williams K.H."/>
            <person name="Banfield J.F."/>
        </authorList>
    </citation>
    <scope>NUCLEOTIDE SEQUENCE [LARGE SCALE GENOMIC DNA]</scope>
    <source>
        <strain evidence="2">RIFOXYD1_FULL_PER-ii_59_16</strain>
    </source>
</reference>
<evidence type="ECO:0000259" key="1">
    <source>
        <dbReference type="Pfam" id="PF00534"/>
    </source>
</evidence>
<accession>A0A0S1SI94</accession>
<dbReference type="EMBL" id="CP013065">
    <property type="protein sequence ID" value="ALM13320.1"/>
    <property type="molecule type" value="Genomic_DNA"/>
</dbReference>
<evidence type="ECO:0000313" key="2">
    <source>
        <dbReference type="EMBL" id="ALM13320.1"/>
    </source>
</evidence>
<accession>A0A0S1SSA4</accession>
<reference evidence="3" key="1">
    <citation type="submission" date="2015-10" db="EMBL/GenBank/DDBJ databases">
        <title>Analysis of five complete genome sequences for members of the class Peribacteria in the recently recognized Peregrinibacteria bacterial phylum.</title>
        <authorList>
            <person name="Anantharaman K."/>
            <person name="Brown C.T."/>
            <person name="Burstein D."/>
            <person name="Castelle C.J."/>
            <person name="Probst A.J."/>
            <person name="Thomas B.C."/>
            <person name="Williams K.H."/>
            <person name="Banfield J.F."/>
        </authorList>
    </citation>
    <scope>NUCLEOTIDE SEQUENCE [LARGE SCALE GENOMIC DNA]</scope>
</reference>
<sequence length="391" mass="44177">MKVALVHELLTMKGGAEKVLRILAAMFPDAPIYTLLYDEKKLGEWFPKERVQTSAVQNSLLHATYSVLEKANNHHLYLSHFPAAVEAWDFSDFDLVISSSSAFAHGIITNGKPRHLCYVHSPARYLWDRTHDVLERAGHGILGPLRRKFLERTFHKLRIWDSEAADRPDHLIAASKEVQRRIELYWRRESNVIYPSVDDFWFATNPHSTPHPHPTPHPTPNPHPNPTPYALVVSTLVPYKRIDLAIRACEQASISLKIVGEGPAMTSLKRMAGKNTEFYGYRQSDELKDLYRSAKLTIVPGEEDFNLVALESMACGTPVLAYRAGGPLETVVEGKTGAFFDEPTAESLAQALQKFKRSDFDSTACRAQAEEFSRKKFEAQIQHAIQSVMEK</sequence>
<dbReference type="InterPro" id="IPR001296">
    <property type="entry name" value="Glyco_trans_1"/>
</dbReference>
<dbReference type="PATRIC" id="fig|1735161.3.peg.625"/>
<gene>
    <name evidence="2" type="ORF">PeribacterD1_0645</name>
</gene>
<dbReference type="InterPro" id="IPR050194">
    <property type="entry name" value="Glycosyltransferase_grp1"/>
</dbReference>
<protein>
    <submittedName>
        <fullName evidence="2">Glycosyl transferase group 1</fullName>
    </submittedName>
</protein>
<evidence type="ECO:0000313" key="3">
    <source>
        <dbReference type="Proteomes" id="UP000069135"/>
    </source>
</evidence>
<dbReference type="PANTHER" id="PTHR45947:SF3">
    <property type="entry name" value="SULFOQUINOVOSYL TRANSFERASE SQD2"/>
    <property type="match status" value="1"/>
</dbReference>